<feature type="domain" description="Glycosyl transferase family 1" evidence="3">
    <location>
        <begin position="241"/>
        <end position="394"/>
    </location>
</feature>
<dbReference type="EMBL" id="CP060716">
    <property type="protein sequence ID" value="QNN62432.1"/>
    <property type="molecule type" value="Genomic_DNA"/>
</dbReference>
<evidence type="ECO:0000256" key="2">
    <source>
        <dbReference type="ARBA" id="ARBA00022679"/>
    </source>
</evidence>
<protein>
    <submittedName>
        <fullName evidence="4">Glycosyltransferase</fullName>
    </submittedName>
</protein>
<dbReference type="RefSeq" id="WP_187554902.1">
    <property type="nucleotide sequence ID" value="NZ_CP060716.1"/>
</dbReference>
<evidence type="ECO:0000313" key="5">
    <source>
        <dbReference type="Proteomes" id="UP000515934"/>
    </source>
</evidence>
<dbReference type="InterPro" id="IPR001296">
    <property type="entry name" value="Glyco_trans_1"/>
</dbReference>
<organism evidence="4 5">
    <name type="scientific">Leucobacter denitrificans</name>
    <dbReference type="NCBI Taxonomy" id="683042"/>
    <lineage>
        <taxon>Bacteria</taxon>
        <taxon>Bacillati</taxon>
        <taxon>Actinomycetota</taxon>
        <taxon>Actinomycetes</taxon>
        <taxon>Micrococcales</taxon>
        <taxon>Microbacteriaceae</taxon>
        <taxon>Leucobacter</taxon>
    </lineage>
</organism>
<keyword evidence="1" id="KW-0328">Glycosyltransferase</keyword>
<gene>
    <name evidence="4" type="ORF">H9L06_09215</name>
</gene>
<dbReference type="Gene3D" id="3.40.50.2000">
    <property type="entry name" value="Glycogen Phosphorylase B"/>
    <property type="match status" value="2"/>
</dbReference>
<dbReference type="KEGG" id="ldn:H9L06_09215"/>
<evidence type="ECO:0000313" key="4">
    <source>
        <dbReference type="EMBL" id="QNN62432.1"/>
    </source>
</evidence>
<dbReference type="AlphaFoldDB" id="A0A7G9S3K7"/>
<dbReference type="Pfam" id="PF00534">
    <property type="entry name" value="Glycos_transf_1"/>
    <property type="match status" value="1"/>
</dbReference>
<reference evidence="4 5" key="1">
    <citation type="submission" date="2020-08" db="EMBL/GenBank/DDBJ databases">
        <title>Genome sequence of Leucobacter denitrificans KACC 14055T.</title>
        <authorList>
            <person name="Hyun D.-W."/>
            <person name="Bae J.-W."/>
        </authorList>
    </citation>
    <scope>NUCLEOTIDE SEQUENCE [LARGE SCALE GENOMIC DNA]</scope>
    <source>
        <strain evidence="4 5">KACC 14055</strain>
    </source>
</reference>
<evidence type="ECO:0000256" key="1">
    <source>
        <dbReference type="ARBA" id="ARBA00022676"/>
    </source>
</evidence>
<dbReference type="PANTHER" id="PTHR12526">
    <property type="entry name" value="GLYCOSYLTRANSFERASE"/>
    <property type="match status" value="1"/>
</dbReference>
<keyword evidence="5" id="KW-1185">Reference proteome</keyword>
<name>A0A7G9S3K7_9MICO</name>
<dbReference type="Proteomes" id="UP000515934">
    <property type="component" value="Chromosome"/>
</dbReference>
<sequence length="433" mass="48027">MPENTEKKPSIVLLLTSNFPFRTGEEFIENEITYLSKGFTKVLIAPLSYRPGMSQTRVVPENVELVLPGARYRTASDLRDIISFILRHPGRFFLSIRRSIFSKEKLRFRHIDLMFDLHCSMLAENINGALSKNYNDPELSIIYCYWFHTQARVAVALKSLIQFQSTPIISRGHRSDIYEEAHLNGHLPQRRIMITDMKKLYAVSEDGTAYLKEKFPRFAKQIETRYLGVNAATNAGNPSLQSKQLVTCSAISNVKRLPLLIEALAILQKSHPDVVWIHYGWGEGSAVDSVVALAREKLTPGSFDFKGAIPNSDLRAVYGSTPATAFINVSSSEGVPVSMMEALAQGLPLIATDVGGSRELINTKLGMFPGLLSSDPSPTEVASAIQALLESSDSDYANYVKASLLAWESKWSAERNYSKFTQDIAGLAGPISD</sequence>
<dbReference type="PANTHER" id="PTHR12526:SF629">
    <property type="entry name" value="TEICHURONIC ACID BIOSYNTHESIS GLYCOSYLTRANSFERASE TUAH-RELATED"/>
    <property type="match status" value="1"/>
</dbReference>
<evidence type="ECO:0000259" key="3">
    <source>
        <dbReference type="Pfam" id="PF00534"/>
    </source>
</evidence>
<proteinExistence type="predicted"/>
<dbReference type="GO" id="GO:0016757">
    <property type="term" value="F:glycosyltransferase activity"/>
    <property type="evidence" value="ECO:0007669"/>
    <property type="project" value="UniProtKB-KW"/>
</dbReference>
<keyword evidence="2 4" id="KW-0808">Transferase</keyword>
<accession>A0A7G9S3K7</accession>
<dbReference type="SUPFAM" id="SSF53756">
    <property type="entry name" value="UDP-Glycosyltransferase/glycogen phosphorylase"/>
    <property type="match status" value="1"/>
</dbReference>